<protein>
    <submittedName>
        <fullName evidence="2">Uncharacterized protein</fullName>
    </submittedName>
</protein>
<dbReference type="EMBL" id="JBBHJZ010000001">
    <property type="protein sequence ID" value="MEJ5976228.1"/>
    <property type="molecule type" value="Genomic_DNA"/>
</dbReference>
<keyword evidence="3" id="KW-1185">Reference proteome</keyword>
<sequence length="60" mass="6875">MPIQVQFPDGSTVEVPSRRAVARSRKRSISPPSVAEYPDPDPFWLFQQDGNGKWHAKPRR</sequence>
<evidence type="ECO:0000313" key="2">
    <source>
        <dbReference type="EMBL" id="MEJ5976228.1"/>
    </source>
</evidence>
<dbReference type="Proteomes" id="UP001361239">
    <property type="component" value="Unassembled WGS sequence"/>
</dbReference>
<feature type="region of interest" description="Disordered" evidence="1">
    <location>
        <begin position="1"/>
        <end position="42"/>
    </location>
</feature>
<accession>A0ABU8RT23</accession>
<gene>
    <name evidence="2" type="ORF">WG901_06260</name>
</gene>
<name>A0ABU8RT23_9SPHN</name>
<comment type="caution">
    <text evidence="2">The sequence shown here is derived from an EMBL/GenBank/DDBJ whole genome shotgun (WGS) entry which is preliminary data.</text>
</comment>
<proteinExistence type="predicted"/>
<organism evidence="2 3">
    <name type="scientific">Novosphingobium anseongense</name>
    <dbReference type="NCBI Taxonomy" id="3133436"/>
    <lineage>
        <taxon>Bacteria</taxon>
        <taxon>Pseudomonadati</taxon>
        <taxon>Pseudomonadota</taxon>
        <taxon>Alphaproteobacteria</taxon>
        <taxon>Sphingomonadales</taxon>
        <taxon>Sphingomonadaceae</taxon>
        <taxon>Novosphingobium</taxon>
    </lineage>
</organism>
<reference evidence="2 3" key="1">
    <citation type="submission" date="2024-03" db="EMBL/GenBank/DDBJ databases">
        <authorList>
            <person name="Jo J.-H."/>
        </authorList>
    </citation>
    <scope>NUCLEOTIDE SEQUENCE [LARGE SCALE GENOMIC DNA]</scope>
    <source>
        <strain evidence="2 3">PS1R-30</strain>
    </source>
</reference>
<dbReference type="RefSeq" id="WP_339586146.1">
    <property type="nucleotide sequence ID" value="NZ_JBBHJZ010000001.1"/>
</dbReference>
<evidence type="ECO:0000313" key="3">
    <source>
        <dbReference type="Proteomes" id="UP001361239"/>
    </source>
</evidence>
<evidence type="ECO:0000256" key="1">
    <source>
        <dbReference type="SAM" id="MobiDB-lite"/>
    </source>
</evidence>